<dbReference type="InterPro" id="IPR003795">
    <property type="entry name" value="DUF192"/>
</dbReference>
<evidence type="ECO:0000313" key="1">
    <source>
        <dbReference type="EMBL" id="PVZ68239.1"/>
    </source>
</evidence>
<sequence length="150" mass="17340">MTEILTLVLFLVNSSVVSEFNNLPRCQLISPQNHIIETRLANNDQSRSQGVSGLQPEQFSSQQGLLFVYPQKDHRKFWMPDTWFDLDLFCLDSQLTITDIQRNLPHHPSRKAPIPRAKRMECRYMLEMKANSPIAAALQPQQQLKQQGCF</sequence>
<accession>A0A2V1GS69</accession>
<dbReference type="PANTHER" id="PTHR37953">
    <property type="entry name" value="UPF0127 PROTEIN MJ1496"/>
    <property type="match status" value="1"/>
</dbReference>
<reference evidence="1 2" key="1">
    <citation type="submission" date="2018-04" db="EMBL/GenBank/DDBJ databases">
        <title>Thalassorhabdus spongiae gen. nov., sp. nov., isolated from a marine sponge in South-West Iceland.</title>
        <authorList>
            <person name="Knobloch S."/>
            <person name="Daussin A."/>
            <person name="Johannsson R."/>
            <person name="Marteinsson V.T."/>
        </authorList>
    </citation>
    <scope>NUCLEOTIDE SEQUENCE [LARGE SCALE GENOMIC DNA]</scope>
    <source>
        <strain evidence="1 2">Hp12</strain>
    </source>
</reference>
<dbReference type="Proteomes" id="UP000244906">
    <property type="component" value="Unassembled WGS sequence"/>
</dbReference>
<dbReference type="EMBL" id="QDDL01000005">
    <property type="protein sequence ID" value="PVZ68239.1"/>
    <property type="molecule type" value="Genomic_DNA"/>
</dbReference>
<proteinExistence type="predicted"/>
<keyword evidence="2" id="KW-1185">Reference proteome</keyword>
<dbReference type="Gene3D" id="2.60.120.1140">
    <property type="entry name" value="Protein of unknown function DUF192"/>
    <property type="match status" value="1"/>
</dbReference>
<dbReference type="Pfam" id="PF02643">
    <property type="entry name" value="DUF192"/>
    <property type="match status" value="1"/>
</dbReference>
<comment type="caution">
    <text evidence="1">The sequence shown here is derived from an EMBL/GenBank/DDBJ whole genome shotgun (WGS) entry which is preliminary data.</text>
</comment>
<dbReference type="RefSeq" id="WP_116687567.1">
    <property type="nucleotide sequence ID" value="NZ_CAWNYD010000005.1"/>
</dbReference>
<dbReference type="OrthoDB" id="5526466at2"/>
<dbReference type="PANTHER" id="PTHR37953:SF1">
    <property type="entry name" value="UPF0127 PROTEIN MJ1496"/>
    <property type="match status" value="1"/>
</dbReference>
<organism evidence="1 2">
    <name type="scientific">Pelagibaculum spongiae</name>
    <dbReference type="NCBI Taxonomy" id="2080658"/>
    <lineage>
        <taxon>Bacteria</taxon>
        <taxon>Pseudomonadati</taxon>
        <taxon>Pseudomonadota</taxon>
        <taxon>Gammaproteobacteria</taxon>
        <taxon>Oceanospirillales</taxon>
        <taxon>Pelagibaculum</taxon>
    </lineage>
</organism>
<protein>
    <recommendedName>
        <fullName evidence="3">DUF192 domain-containing protein</fullName>
    </recommendedName>
</protein>
<name>A0A2V1GS69_9GAMM</name>
<gene>
    <name evidence="1" type="ORF">DC094_13155</name>
</gene>
<dbReference type="InterPro" id="IPR038695">
    <property type="entry name" value="Saro_0823-like_sf"/>
</dbReference>
<evidence type="ECO:0008006" key="3">
    <source>
        <dbReference type="Google" id="ProtNLM"/>
    </source>
</evidence>
<evidence type="ECO:0000313" key="2">
    <source>
        <dbReference type="Proteomes" id="UP000244906"/>
    </source>
</evidence>
<dbReference type="AlphaFoldDB" id="A0A2V1GS69"/>